<evidence type="ECO:0000313" key="2">
    <source>
        <dbReference type="EMBL" id="KKN16255.1"/>
    </source>
</evidence>
<sequence length="655" mass="72577">MVNNALGSQSNLSTLLAQSVNNANQTSVSPSLLTGSDLQAINDLQTNAPKISDELLSQLNNEAIDEALASNQKVGDILQQQLTSLFTISSTPSTLNYKLSDEELALRTVISSQHEGLLKNENSTQLIERLNTSVKNIQGAYANTSDILSSLGQLGHEQKTFLASSQQRVERSLNPYMESLNRAKYEDDDNYLFELSVKTKEGDVINITFNSSQGYDENTGEAVDGFSLSYEVNGDLSEAEHKALTQVLSGVGEMADEFFKVSENSFNPLIVPNQTDMSLDFLAGFNSEQLTGFDVSFSTTQNKDLDSKENTLDLSYSIDEASNQQALVFKAAGGQNDIDFALDMSTIGAKDTQQMQQYLASLDQSLEDSRVNSTEDDKTSAFGKSGDEAMQQGFALFKGAFASMSSAAERYSNLESLADQHFNDGRAMVADLVDNMITNDARYQGLGNKAPNTLGAGISKLADFDATFSYALDNGDYQPKSTIELSQATEQAQLGELSGVTQSKNVSSHFDYQYSRPDYYDKEESYNVNTAVKNKELVGLDQSHEVDVDTKMFEFNPQTNQYELQMAMQEQTVSKSDIRLIDDIWLEENENSYNMNKKERVESDEKQGEFEKTSSHSHNKLVTLIGDLDKLAENKDVRREYLTNLSQVNFFMDKK</sequence>
<feature type="region of interest" description="Disordered" evidence="1">
    <location>
        <begin position="596"/>
        <end position="616"/>
    </location>
</feature>
<dbReference type="EMBL" id="LAZR01003632">
    <property type="protein sequence ID" value="KKN16255.1"/>
    <property type="molecule type" value="Genomic_DNA"/>
</dbReference>
<evidence type="ECO:0000256" key="1">
    <source>
        <dbReference type="SAM" id="MobiDB-lite"/>
    </source>
</evidence>
<name>A0A0F9N9P2_9ZZZZ</name>
<comment type="caution">
    <text evidence="2">The sequence shown here is derived from an EMBL/GenBank/DDBJ whole genome shotgun (WGS) entry which is preliminary data.</text>
</comment>
<organism evidence="2">
    <name type="scientific">marine sediment metagenome</name>
    <dbReference type="NCBI Taxonomy" id="412755"/>
    <lineage>
        <taxon>unclassified sequences</taxon>
        <taxon>metagenomes</taxon>
        <taxon>ecological metagenomes</taxon>
    </lineage>
</organism>
<feature type="compositionally biased region" description="Basic and acidic residues" evidence="1">
    <location>
        <begin position="596"/>
        <end position="614"/>
    </location>
</feature>
<gene>
    <name evidence="2" type="ORF">LCGC14_0977800</name>
</gene>
<accession>A0A0F9N9P2</accession>
<protein>
    <submittedName>
        <fullName evidence="2">Uncharacterized protein</fullName>
    </submittedName>
</protein>
<proteinExistence type="predicted"/>
<dbReference type="AlphaFoldDB" id="A0A0F9N9P2"/>
<reference evidence="2" key="1">
    <citation type="journal article" date="2015" name="Nature">
        <title>Complex archaea that bridge the gap between prokaryotes and eukaryotes.</title>
        <authorList>
            <person name="Spang A."/>
            <person name="Saw J.H."/>
            <person name="Jorgensen S.L."/>
            <person name="Zaremba-Niedzwiedzka K."/>
            <person name="Martijn J."/>
            <person name="Lind A.E."/>
            <person name="van Eijk R."/>
            <person name="Schleper C."/>
            <person name="Guy L."/>
            <person name="Ettema T.J."/>
        </authorList>
    </citation>
    <scope>NUCLEOTIDE SEQUENCE</scope>
</reference>